<evidence type="ECO:0000259" key="2">
    <source>
        <dbReference type="Pfam" id="PF17289"/>
    </source>
</evidence>
<gene>
    <name evidence="3" type="ORF">NK6_8820</name>
</gene>
<dbReference type="InterPro" id="IPR035421">
    <property type="entry name" value="Terminase_6C"/>
</dbReference>
<evidence type="ECO:0000313" key="3">
    <source>
        <dbReference type="EMBL" id="BAR61965.1"/>
    </source>
</evidence>
<keyword evidence="1" id="KW-1188">Viral release from host cell</keyword>
<dbReference type="Proteomes" id="UP000063308">
    <property type="component" value="Chromosome"/>
</dbReference>
<feature type="domain" description="Terminase large subunit gp17-like C-terminal" evidence="2">
    <location>
        <begin position="331"/>
        <end position="475"/>
    </location>
</feature>
<name>A0A0E3VX34_9BRAD</name>
<dbReference type="InterPro" id="IPR006517">
    <property type="entry name" value="Phage_terminase_lsu-like_C"/>
</dbReference>
<evidence type="ECO:0000313" key="4">
    <source>
        <dbReference type="Proteomes" id="UP000063308"/>
    </source>
</evidence>
<sequence>MNSITEVSPEEAAAEILRRRRGRERLIDFTEYTLHKYYADPFHHIVADALERVERGECKRLMIFAPPRHGKSELSTRRFPAWFLGRNPDKNIISASYNGDFATTFGREVRGIVRSAEYNRLFPSVAIRSDNRAADEWELEAGGKYFAVGVGTGTTGKGANLFLIDDPIKDRKEVKSANFRQDQWDWYRDVVYTRLEEDAAIVLTLTRWHYDDIAGRLIDMMNDGKGLPWEILLLPALPEVKWAEGEDGVKRMILNEDGTVPGDPLRRKPKEPLAPNRFSYNALMDRSEVLGERSFSALYQQKPMADDGGLFRAEWFEAPTELPAKRVRVRAWDLAASSDGDWTVGVLMSKDSQGIFYIENVIRFRGSPLEVEKKIFETARNDGRSVSIVIPQDPGQAGKSQAQNFIRRLAGYIVKTPRPTGSKETRAAAFAAQAEGRNVKMVVGSWNDCFTDELETFPLGVHDDQVDAASDAFNELLGPRKAAILDW</sequence>
<dbReference type="Pfam" id="PF17289">
    <property type="entry name" value="Terminase_6C"/>
    <property type="match status" value="1"/>
</dbReference>
<dbReference type="EMBL" id="AP014685">
    <property type="protein sequence ID" value="BAR61965.1"/>
    <property type="molecule type" value="Genomic_DNA"/>
</dbReference>
<dbReference type="AlphaFoldDB" id="A0A0E3VX34"/>
<evidence type="ECO:0000256" key="1">
    <source>
        <dbReference type="ARBA" id="ARBA00022612"/>
    </source>
</evidence>
<accession>A0A0E3VX34</accession>
<dbReference type="NCBIfam" id="TIGR01630">
    <property type="entry name" value="psiM2_ORF9"/>
    <property type="match status" value="1"/>
</dbReference>
<organism evidence="3 4">
    <name type="scientific">Bradyrhizobium diazoefficiens</name>
    <dbReference type="NCBI Taxonomy" id="1355477"/>
    <lineage>
        <taxon>Bacteria</taxon>
        <taxon>Pseudomonadati</taxon>
        <taxon>Pseudomonadota</taxon>
        <taxon>Alphaproteobacteria</taxon>
        <taxon>Hyphomicrobiales</taxon>
        <taxon>Nitrobacteraceae</taxon>
        <taxon>Bradyrhizobium</taxon>
    </lineage>
</organism>
<dbReference type="Gene3D" id="3.40.50.300">
    <property type="entry name" value="P-loop containing nucleotide triphosphate hydrolases"/>
    <property type="match status" value="1"/>
</dbReference>
<protein>
    <recommendedName>
        <fullName evidence="2">Terminase large subunit gp17-like C-terminal domain-containing protein</fullName>
    </recommendedName>
</protein>
<dbReference type="InterPro" id="IPR027417">
    <property type="entry name" value="P-loop_NTPase"/>
</dbReference>
<reference evidence="3 4" key="1">
    <citation type="submission" date="2014-11" db="EMBL/GenBank/DDBJ databases">
        <title>Symbiosis island explosion on the genome of extra-slow-growing strains of soybean bradyrhizobia with massive insertion sequences.</title>
        <authorList>
            <person name="Iida T."/>
            <person name="Minamisawa K."/>
        </authorList>
    </citation>
    <scope>NUCLEOTIDE SEQUENCE [LARGE SCALE GENOMIC DNA]</scope>
    <source>
        <strain evidence="3 4">NK6</strain>
    </source>
</reference>
<dbReference type="Pfam" id="PF03237">
    <property type="entry name" value="Terminase_6N"/>
    <property type="match status" value="1"/>
</dbReference>
<proteinExistence type="predicted"/>